<evidence type="ECO:0000313" key="1">
    <source>
        <dbReference type="EMBL" id="GBL74804.1"/>
    </source>
</evidence>
<name>A0A4Y2A7A6_ARAVE</name>
<comment type="caution">
    <text evidence="1">The sequence shown here is derived from an EMBL/GenBank/DDBJ whole genome shotgun (WGS) entry which is preliminary data.</text>
</comment>
<accession>A0A4Y2A7A6</accession>
<dbReference type="Proteomes" id="UP000499080">
    <property type="component" value="Unassembled WGS sequence"/>
</dbReference>
<protein>
    <submittedName>
        <fullName evidence="1">Uncharacterized protein</fullName>
    </submittedName>
</protein>
<evidence type="ECO:0000313" key="2">
    <source>
        <dbReference type="Proteomes" id="UP000499080"/>
    </source>
</evidence>
<sequence length="96" mass="10801">MVFIISALSYKNVKKMHHSECRVTLDIGVQRVKAGAIDLLDIITFQSWEKHLPPAFLLDIKIVSQYSMQKEICSLHKTDKCTATSLLGSTSQAESY</sequence>
<keyword evidence="2" id="KW-1185">Reference proteome</keyword>
<dbReference type="EMBL" id="BGPR01000006">
    <property type="protein sequence ID" value="GBL74804.1"/>
    <property type="molecule type" value="Genomic_DNA"/>
</dbReference>
<organism evidence="1 2">
    <name type="scientific">Araneus ventricosus</name>
    <name type="common">Orbweaver spider</name>
    <name type="synonym">Epeira ventricosa</name>
    <dbReference type="NCBI Taxonomy" id="182803"/>
    <lineage>
        <taxon>Eukaryota</taxon>
        <taxon>Metazoa</taxon>
        <taxon>Ecdysozoa</taxon>
        <taxon>Arthropoda</taxon>
        <taxon>Chelicerata</taxon>
        <taxon>Arachnida</taxon>
        <taxon>Araneae</taxon>
        <taxon>Araneomorphae</taxon>
        <taxon>Entelegynae</taxon>
        <taxon>Araneoidea</taxon>
        <taxon>Araneidae</taxon>
        <taxon>Araneus</taxon>
    </lineage>
</organism>
<reference evidence="1 2" key="1">
    <citation type="journal article" date="2019" name="Sci. Rep.">
        <title>Orb-weaving spider Araneus ventricosus genome elucidates the spidroin gene catalogue.</title>
        <authorList>
            <person name="Kono N."/>
            <person name="Nakamura H."/>
            <person name="Ohtoshi R."/>
            <person name="Moran D.A.P."/>
            <person name="Shinohara A."/>
            <person name="Yoshida Y."/>
            <person name="Fujiwara M."/>
            <person name="Mori M."/>
            <person name="Tomita M."/>
            <person name="Arakawa K."/>
        </authorList>
    </citation>
    <scope>NUCLEOTIDE SEQUENCE [LARGE SCALE GENOMIC DNA]</scope>
</reference>
<proteinExistence type="predicted"/>
<gene>
    <name evidence="1" type="ORF">AVEN_243657_1</name>
</gene>
<dbReference type="AlphaFoldDB" id="A0A4Y2A7A6"/>